<name>A0ABW7ND24_9BACT</name>
<dbReference type="NCBIfam" id="TIGR03519">
    <property type="entry name" value="T9SS_PorP_fam"/>
    <property type="match status" value="1"/>
</dbReference>
<dbReference type="RefSeq" id="WP_159581207.1">
    <property type="nucleotide sequence ID" value="NZ_JBIPKE010000020.1"/>
</dbReference>
<accession>A0ABW7ND24</accession>
<dbReference type="Proteomes" id="UP001610063">
    <property type="component" value="Unassembled WGS sequence"/>
</dbReference>
<organism evidence="2 3">
    <name type="scientific">Marinoscillum luteum</name>
    <dbReference type="NCBI Taxonomy" id="861051"/>
    <lineage>
        <taxon>Bacteria</taxon>
        <taxon>Pseudomonadati</taxon>
        <taxon>Bacteroidota</taxon>
        <taxon>Cytophagia</taxon>
        <taxon>Cytophagales</taxon>
        <taxon>Reichenbachiellaceae</taxon>
        <taxon>Marinoscillum</taxon>
    </lineage>
</organism>
<comment type="caution">
    <text evidence="2">The sequence shown here is derived from an EMBL/GenBank/DDBJ whole genome shotgun (WGS) entry which is preliminary data.</text>
</comment>
<proteinExistence type="predicted"/>
<dbReference type="InterPro" id="IPR019861">
    <property type="entry name" value="PorP/SprF_Bacteroidetes"/>
</dbReference>
<feature type="signal peptide" evidence="1">
    <location>
        <begin position="1"/>
        <end position="19"/>
    </location>
</feature>
<evidence type="ECO:0000256" key="1">
    <source>
        <dbReference type="SAM" id="SignalP"/>
    </source>
</evidence>
<evidence type="ECO:0000313" key="2">
    <source>
        <dbReference type="EMBL" id="MFH6985481.1"/>
    </source>
</evidence>
<dbReference type="Pfam" id="PF11751">
    <property type="entry name" value="PorP_SprF"/>
    <property type="match status" value="1"/>
</dbReference>
<dbReference type="EMBL" id="JBIPKE010000020">
    <property type="protein sequence ID" value="MFH6985481.1"/>
    <property type="molecule type" value="Genomic_DNA"/>
</dbReference>
<feature type="chain" id="PRO_5047149334" evidence="1">
    <location>
        <begin position="20"/>
        <end position="336"/>
    </location>
</feature>
<keyword evidence="3" id="KW-1185">Reference proteome</keyword>
<gene>
    <name evidence="2" type="ORF">ACHKAR_18665</name>
</gene>
<reference evidence="2 3" key="1">
    <citation type="journal article" date="2013" name="Int. J. Syst. Evol. Microbiol.">
        <title>Marinoscillum luteum sp. nov., isolated from marine sediment.</title>
        <authorList>
            <person name="Cha I.T."/>
            <person name="Park S.J."/>
            <person name="Kim S.J."/>
            <person name="Kim J.G."/>
            <person name="Jung M.Y."/>
            <person name="Shin K.S."/>
            <person name="Kwon K.K."/>
            <person name="Yang S.H."/>
            <person name="Seo Y.S."/>
            <person name="Rhee S.K."/>
        </authorList>
    </citation>
    <scope>NUCLEOTIDE SEQUENCE [LARGE SCALE GENOMIC DNA]</scope>
    <source>
        <strain evidence="2 3">KCTC 23939</strain>
    </source>
</reference>
<evidence type="ECO:0000313" key="3">
    <source>
        <dbReference type="Proteomes" id="UP001610063"/>
    </source>
</evidence>
<sequence>MKKLLLTALLGGAMTCLQAQDVRFTQFYQAPVYLNPAFTGASGAARAGINYRKQGNSEEAAYTTFSAYADYYFKDFYASAGLLFISDEDAYSGYISQTVAVPLSYDFSINKKVTVKPALQASYTRQGIDFSKFLFSDQIDSDGNVSGGGTSEPLAVNDRISFFDVSAGVLTYGANWWFGYSMHNMLENNISFVEGGNATLPIRYSVHGGVSVSLAEKGRKSRSKLRRFVMPTFNYVAQGGFSQLDAGAILQYEPILFGALYRGIPNPFSEGEYSAVSWIIGVTKFDFSVGYSYDMPLNNRINPGGVHEISISLLFDPSDPNATPRSAKRLKCPIPY</sequence>
<protein>
    <submittedName>
        <fullName evidence="2">PorP/SprF family type IX secretion system membrane protein</fullName>
    </submittedName>
</protein>
<keyword evidence="1" id="KW-0732">Signal</keyword>